<keyword evidence="3 6" id="KW-0812">Transmembrane</keyword>
<feature type="transmembrane region" description="Helical" evidence="6">
    <location>
        <begin position="461"/>
        <end position="479"/>
    </location>
</feature>
<evidence type="ECO:0000256" key="3">
    <source>
        <dbReference type="ARBA" id="ARBA00022692"/>
    </source>
</evidence>
<evidence type="ECO:0000256" key="1">
    <source>
        <dbReference type="ARBA" id="ARBA00004651"/>
    </source>
</evidence>
<sequence length="491" mass="55289">MQDRIFYSICFGFVFGVFLRSFLFVNFYVAVWLGLISFALVLFFSLISKNKWGMILGVFVLTFSLGILRFHSADRHPPVFFESLVGKEASFVGVVVDEPDVREGNQKLTIATNEGKQQIKILATFNIDEYFQYGDEVNFSGTLNKPENFITDQGKDFDYVSYLRKDGIFYLMSYPRVEIISHNNGNKVKIALFSAKEKFLEKMNFAISEPESLLMGGFILGERSSFGTEMRQKFIDTGTIHIVALSGYNVTIVSEWIMRAFSFLPINLAFGAGISGILLFVIMAGGQSTAVRAGTMAILALIARATGRNYDVARALVLAGVIMILFNPFVLFFDVSFQLSFIATVAVIFFTPKIEKYFLWIPKRFGLRDVVSVTSAAYIFVLPFILYKMGNLSLVALPANILILPFIPLTMIFGFITGFAGLVWYVLATPVGYISYLMLHYELGVINFFSSFPFASFSIPNFPLVLTLLIYIYFIYMLFGRSIKSFFTLPG</sequence>
<organism evidence="9 10">
    <name type="scientific">Candidatus Nomurabacteria bacterium RIFCSPLOWO2_01_FULL_40_15</name>
    <dbReference type="NCBI Taxonomy" id="1801772"/>
    <lineage>
        <taxon>Bacteria</taxon>
        <taxon>Candidatus Nomuraibacteriota</taxon>
    </lineage>
</organism>
<feature type="transmembrane region" description="Helical" evidence="6">
    <location>
        <begin position="53"/>
        <end position="70"/>
    </location>
</feature>
<comment type="subcellular location">
    <subcellularLocation>
        <location evidence="1">Cell membrane</location>
        <topology evidence="1">Multi-pass membrane protein</topology>
    </subcellularLocation>
</comment>
<evidence type="ECO:0000256" key="6">
    <source>
        <dbReference type="SAM" id="Phobius"/>
    </source>
</evidence>
<gene>
    <name evidence="9" type="ORF">A2911_02035</name>
</gene>
<feature type="transmembrane region" description="Helical" evidence="6">
    <location>
        <begin position="30"/>
        <end position="47"/>
    </location>
</feature>
<comment type="caution">
    <text evidence="9">The sequence shown here is derived from an EMBL/GenBank/DDBJ whole genome shotgun (WGS) entry which is preliminary data.</text>
</comment>
<feature type="domain" description="ComEC/Rec2-related protein" evidence="7">
    <location>
        <begin position="219"/>
        <end position="480"/>
    </location>
</feature>
<evidence type="ECO:0008006" key="11">
    <source>
        <dbReference type="Google" id="ProtNLM"/>
    </source>
</evidence>
<feature type="transmembrane region" description="Helical" evidence="6">
    <location>
        <begin position="337"/>
        <end position="354"/>
    </location>
</feature>
<feature type="transmembrane region" description="Helical" evidence="6">
    <location>
        <begin position="6"/>
        <end position="23"/>
    </location>
</feature>
<evidence type="ECO:0000256" key="4">
    <source>
        <dbReference type="ARBA" id="ARBA00022989"/>
    </source>
</evidence>
<dbReference type="Proteomes" id="UP000176814">
    <property type="component" value="Unassembled WGS sequence"/>
</dbReference>
<dbReference type="Pfam" id="PF03772">
    <property type="entry name" value="Competence"/>
    <property type="match status" value="1"/>
</dbReference>
<dbReference type="GO" id="GO:0005886">
    <property type="term" value="C:plasma membrane"/>
    <property type="evidence" value="ECO:0007669"/>
    <property type="project" value="UniProtKB-SubCell"/>
</dbReference>
<protein>
    <recommendedName>
        <fullName evidence="11">ComEC/Rec2-related protein domain-containing protein</fullName>
    </recommendedName>
</protein>
<feature type="domain" description="DUF4131" evidence="8">
    <location>
        <begin position="26"/>
        <end position="176"/>
    </location>
</feature>
<feature type="transmembrane region" description="Helical" evidence="6">
    <location>
        <begin position="263"/>
        <end position="283"/>
    </location>
</feature>
<dbReference type="InterPro" id="IPR004477">
    <property type="entry name" value="ComEC_N"/>
</dbReference>
<reference evidence="9 10" key="1">
    <citation type="journal article" date="2016" name="Nat. Commun.">
        <title>Thousands of microbial genomes shed light on interconnected biogeochemical processes in an aquifer system.</title>
        <authorList>
            <person name="Anantharaman K."/>
            <person name="Brown C.T."/>
            <person name="Hug L.A."/>
            <person name="Sharon I."/>
            <person name="Castelle C.J."/>
            <person name="Probst A.J."/>
            <person name="Thomas B.C."/>
            <person name="Singh A."/>
            <person name="Wilkins M.J."/>
            <person name="Karaoz U."/>
            <person name="Brodie E.L."/>
            <person name="Williams K.H."/>
            <person name="Hubbard S.S."/>
            <person name="Banfield J.F."/>
        </authorList>
    </citation>
    <scope>NUCLEOTIDE SEQUENCE [LARGE SCALE GENOMIC DNA]</scope>
</reference>
<keyword evidence="5 6" id="KW-0472">Membrane</keyword>
<accession>A0A1F6X8C1</accession>
<name>A0A1F6X8C1_9BACT</name>
<dbReference type="InterPro" id="IPR025405">
    <property type="entry name" value="DUF4131"/>
</dbReference>
<feature type="transmembrane region" description="Helical" evidence="6">
    <location>
        <begin position="312"/>
        <end position="331"/>
    </location>
</feature>
<proteinExistence type="predicted"/>
<dbReference type="AlphaFoldDB" id="A0A1F6X8C1"/>
<dbReference type="EMBL" id="MFUW01000019">
    <property type="protein sequence ID" value="OGI90248.1"/>
    <property type="molecule type" value="Genomic_DNA"/>
</dbReference>
<keyword evidence="2" id="KW-1003">Cell membrane</keyword>
<dbReference type="NCBIfam" id="TIGR00360">
    <property type="entry name" value="ComEC_N-term"/>
    <property type="match status" value="1"/>
</dbReference>
<evidence type="ECO:0000256" key="5">
    <source>
        <dbReference type="ARBA" id="ARBA00023136"/>
    </source>
</evidence>
<feature type="transmembrane region" description="Helical" evidence="6">
    <location>
        <begin position="366"/>
        <end position="386"/>
    </location>
</feature>
<keyword evidence="4 6" id="KW-1133">Transmembrane helix</keyword>
<feature type="transmembrane region" description="Helical" evidence="6">
    <location>
        <begin position="434"/>
        <end position="455"/>
    </location>
</feature>
<dbReference type="PANTHER" id="PTHR30619:SF7">
    <property type="entry name" value="BETA-LACTAMASE DOMAIN PROTEIN"/>
    <property type="match status" value="1"/>
</dbReference>
<evidence type="ECO:0000259" key="8">
    <source>
        <dbReference type="Pfam" id="PF13567"/>
    </source>
</evidence>
<evidence type="ECO:0000313" key="10">
    <source>
        <dbReference type="Proteomes" id="UP000176814"/>
    </source>
</evidence>
<dbReference type="PANTHER" id="PTHR30619">
    <property type="entry name" value="DNA INTERNALIZATION/COMPETENCE PROTEIN COMEC/REC2"/>
    <property type="match status" value="1"/>
</dbReference>
<evidence type="ECO:0000259" key="7">
    <source>
        <dbReference type="Pfam" id="PF03772"/>
    </source>
</evidence>
<evidence type="ECO:0000313" key="9">
    <source>
        <dbReference type="EMBL" id="OGI90248.1"/>
    </source>
</evidence>
<evidence type="ECO:0000256" key="2">
    <source>
        <dbReference type="ARBA" id="ARBA00022475"/>
    </source>
</evidence>
<dbReference type="Pfam" id="PF13567">
    <property type="entry name" value="DUF4131"/>
    <property type="match status" value="1"/>
</dbReference>
<dbReference type="InterPro" id="IPR052159">
    <property type="entry name" value="Competence_DNA_uptake"/>
</dbReference>
<feature type="transmembrane region" description="Helical" evidence="6">
    <location>
        <begin position="406"/>
        <end position="427"/>
    </location>
</feature>